<evidence type="ECO:0000256" key="2">
    <source>
        <dbReference type="ARBA" id="ARBA00006434"/>
    </source>
</evidence>
<evidence type="ECO:0000256" key="11">
    <source>
        <dbReference type="RuleBase" id="RU362091"/>
    </source>
</evidence>
<keyword evidence="14" id="KW-1185">Reference proteome</keyword>
<dbReference type="Proteomes" id="UP000807504">
    <property type="component" value="Unassembled WGS sequence"/>
</dbReference>
<keyword evidence="7" id="KW-0915">Sodium</keyword>
<protein>
    <submittedName>
        <fullName evidence="13">Putative sodium-dependent multivitamin like protein</fullName>
    </submittedName>
</protein>
<keyword evidence="8" id="KW-0406">Ion transport</keyword>
<evidence type="ECO:0000313" key="14">
    <source>
        <dbReference type="Proteomes" id="UP000807504"/>
    </source>
</evidence>
<comment type="caution">
    <text evidence="13">The sequence shown here is derived from an EMBL/GenBank/DDBJ whole genome shotgun (WGS) entry which is preliminary data.</text>
</comment>
<feature type="transmembrane region" description="Helical" evidence="12">
    <location>
        <begin position="6"/>
        <end position="27"/>
    </location>
</feature>
<evidence type="ECO:0000256" key="12">
    <source>
        <dbReference type="SAM" id="Phobius"/>
    </source>
</evidence>
<reference evidence="13" key="2">
    <citation type="submission" date="2020-06" db="EMBL/GenBank/DDBJ databases">
        <authorList>
            <person name="Sheffer M."/>
        </authorList>
    </citation>
    <scope>NUCLEOTIDE SEQUENCE</scope>
</reference>
<feature type="transmembrane region" description="Helical" evidence="12">
    <location>
        <begin position="48"/>
        <end position="69"/>
    </location>
</feature>
<comment type="subcellular location">
    <subcellularLocation>
        <location evidence="1">Cell membrane</location>
        <topology evidence="1">Multi-pass membrane protein</topology>
    </subcellularLocation>
</comment>
<dbReference type="PROSITE" id="PS50283">
    <property type="entry name" value="NA_SOLUT_SYMP_3"/>
    <property type="match status" value="1"/>
</dbReference>
<evidence type="ECO:0000256" key="10">
    <source>
        <dbReference type="ARBA" id="ARBA00023201"/>
    </source>
</evidence>
<name>A0A8T0F1A1_ARGBR</name>
<evidence type="ECO:0000256" key="8">
    <source>
        <dbReference type="ARBA" id="ARBA00023065"/>
    </source>
</evidence>
<sequence length="112" mass="12022">MSAKLGIVDYIVVAIMLAVCALIGVYFRCTGGRQKTTNEFLMGNRRMQITPVAISLIAMSLSSISVLGIPAETYLYGTQIFLAAAGIPIGGLFAAYGLLPVFYDMKVSTVYE</sequence>
<dbReference type="PANTHER" id="PTHR42985:SF40">
    <property type="entry name" value="LD47995P-RELATED"/>
    <property type="match status" value="1"/>
</dbReference>
<dbReference type="GO" id="GO:0006814">
    <property type="term" value="P:sodium ion transport"/>
    <property type="evidence" value="ECO:0007669"/>
    <property type="project" value="UniProtKB-KW"/>
</dbReference>
<dbReference type="InterPro" id="IPR001734">
    <property type="entry name" value="Na/solute_symporter"/>
</dbReference>
<dbReference type="InterPro" id="IPR051163">
    <property type="entry name" value="Sodium:Solute_Symporter_SSF"/>
</dbReference>
<evidence type="ECO:0000313" key="13">
    <source>
        <dbReference type="EMBL" id="KAF8784125.1"/>
    </source>
</evidence>
<comment type="similarity">
    <text evidence="2 11">Belongs to the sodium:solute symporter (SSF) (TC 2.A.21) family.</text>
</comment>
<keyword evidence="3" id="KW-0813">Transport</keyword>
<keyword evidence="10" id="KW-0739">Sodium transport</keyword>
<evidence type="ECO:0000256" key="9">
    <source>
        <dbReference type="ARBA" id="ARBA00023136"/>
    </source>
</evidence>
<dbReference type="Pfam" id="PF00474">
    <property type="entry name" value="SSF"/>
    <property type="match status" value="1"/>
</dbReference>
<keyword evidence="9 12" id="KW-0472">Membrane</keyword>
<evidence type="ECO:0000256" key="3">
    <source>
        <dbReference type="ARBA" id="ARBA00022448"/>
    </source>
</evidence>
<accession>A0A8T0F1A1</accession>
<evidence type="ECO:0000256" key="1">
    <source>
        <dbReference type="ARBA" id="ARBA00004651"/>
    </source>
</evidence>
<evidence type="ECO:0000256" key="6">
    <source>
        <dbReference type="ARBA" id="ARBA00022989"/>
    </source>
</evidence>
<proteinExistence type="inferred from homology"/>
<dbReference type="GO" id="GO:0005886">
    <property type="term" value="C:plasma membrane"/>
    <property type="evidence" value="ECO:0007669"/>
    <property type="project" value="UniProtKB-SubCell"/>
</dbReference>
<dbReference type="AlphaFoldDB" id="A0A8T0F1A1"/>
<evidence type="ECO:0000256" key="5">
    <source>
        <dbReference type="ARBA" id="ARBA00022692"/>
    </source>
</evidence>
<keyword evidence="5 12" id="KW-0812">Transmembrane</keyword>
<feature type="non-terminal residue" evidence="13">
    <location>
        <position position="112"/>
    </location>
</feature>
<dbReference type="InterPro" id="IPR038377">
    <property type="entry name" value="Na/Glc_symporter_sf"/>
</dbReference>
<dbReference type="EMBL" id="JABXBU010000704">
    <property type="protein sequence ID" value="KAF8784125.1"/>
    <property type="molecule type" value="Genomic_DNA"/>
</dbReference>
<dbReference type="Gene3D" id="1.20.1730.10">
    <property type="entry name" value="Sodium/glucose cotransporter"/>
    <property type="match status" value="1"/>
</dbReference>
<reference evidence="13" key="1">
    <citation type="journal article" date="2020" name="bioRxiv">
        <title>Chromosome-level reference genome of the European wasp spider Argiope bruennichi: a resource for studies on range expansion and evolutionary adaptation.</title>
        <authorList>
            <person name="Sheffer M.M."/>
            <person name="Hoppe A."/>
            <person name="Krehenwinkel H."/>
            <person name="Uhl G."/>
            <person name="Kuss A.W."/>
            <person name="Jensen L."/>
            <person name="Jensen C."/>
            <person name="Gillespie R.G."/>
            <person name="Hoff K.J."/>
            <person name="Prost S."/>
        </authorList>
    </citation>
    <scope>NUCLEOTIDE SEQUENCE</scope>
</reference>
<feature type="transmembrane region" description="Helical" evidence="12">
    <location>
        <begin position="81"/>
        <end position="103"/>
    </location>
</feature>
<organism evidence="13 14">
    <name type="scientific">Argiope bruennichi</name>
    <name type="common">Wasp spider</name>
    <name type="synonym">Aranea bruennichi</name>
    <dbReference type="NCBI Taxonomy" id="94029"/>
    <lineage>
        <taxon>Eukaryota</taxon>
        <taxon>Metazoa</taxon>
        <taxon>Ecdysozoa</taxon>
        <taxon>Arthropoda</taxon>
        <taxon>Chelicerata</taxon>
        <taxon>Arachnida</taxon>
        <taxon>Araneae</taxon>
        <taxon>Araneomorphae</taxon>
        <taxon>Entelegynae</taxon>
        <taxon>Araneoidea</taxon>
        <taxon>Araneidae</taxon>
        <taxon>Argiope</taxon>
    </lineage>
</organism>
<evidence type="ECO:0000256" key="4">
    <source>
        <dbReference type="ARBA" id="ARBA00022475"/>
    </source>
</evidence>
<dbReference type="GO" id="GO:0015293">
    <property type="term" value="F:symporter activity"/>
    <property type="evidence" value="ECO:0007669"/>
    <property type="project" value="TreeGrafter"/>
</dbReference>
<gene>
    <name evidence="13" type="ORF">HNY73_011646</name>
</gene>
<keyword evidence="4" id="KW-1003">Cell membrane</keyword>
<keyword evidence="6 12" id="KW-1133">Transmembrane helix</keyword>
<evidence type="ECO:0000256" key="7">
    <source>
        <dbReference type="ARBA" id="ARBA00023053"/>
    </source>
</evidence>
<dbReference type="PANTHER" id="PTHR42985">
    <property type="entry name" value="SODIUM-COUPLED MONOCARBOXYLATE TRANSPORTER"/>
    <property type="match status" value="1"/>
</dbReference>